<organism evidence="2 3">
    <name type="scientific">Escherichia coli</name>
    <dbReference type="NCBI Taxonomy" id="562"/>
    <lineage>
        <taxon>Bacteria</taxon>
        <taxon>Pseudomonadati</taxon>
        <taxon>Pseudomonadota</taxon>
        <taxon>Gammaproteobacteria</taxon>
        <taxon>Enterobacterales</taxon>
        <taxon>Enterobacteriaceae</taxon>
        <taxon>Escherichia</taxon>
    </lineage>
</organism>
<accession>A0A376MH70</accession>
<evidence type="ECO:0000313" key="2">
    <source>
        <dbReference type="EMBL" id="STG16524.1"/>
    </source>
</evidence>
<evidence type="ECO:0000256" key="1">
    <source>
        <dbReference type="SAM" id="MobiDB-lite"/>
    </source>
</evidence>
<feature type="region of interest" description="Disordered" evidence="1">
    <location>
        <begin position="1"/>
        <end position="25"/>
    </location>
</feature>
<protein>
    <submittedName>
        <fullName evidence="2">Putative prophage protein</fullName>
    </submittedName>
</protein>
<proteinExistence type="predicted"/>
<evidence type="ECO:0000313" key="3">
    <source>
        <dbReference type="Proteomes" id="UP000254647"/>
    </source>
</evidence>
<feature type="compositionally biased region" description="Basic and acidic residues" evidence="1">
    <location>
        <begin position="1"/>
        <end position="11"/>
    </location>
</feature>
<reference evidence="2 3" key="1">
    <citation type="submission" date="2018-06" db="EMBL/GenBank/DDBJ databases">
        <authorList>
            <consortium name="Pathogen Informatics"/>
            <person name="Doyle S."/>
        </authorList>
    </citation>
    <scope>NUCLEOTIDE SEQUENCE [LARGE SCALE GENOMIC DNA]</scope>
    <source>
        <strain evidence="2 3">NCTC10767</strain>
    </source>
</reference>
<sequence>MKIEYTPERGRGFVRPGETGKPQNWGFSGIKKAAPKWSRLSEQITRCAVCVNNHKPEHDNRDQAGGQLPCLLGPYCAAIFIRSEREYFF</sequence>
<dbReference type="AlphaFoldDB" id="A0A376MH70"/>
<name>A0A376MH70_ECOLX</name>
<gene>
    <name evidence="2" type="ORF">NCTC10767_05828</name>
</gene>
<dbReference type="EMBL" id="UFXW01000006">
    <property type="protein sequence ID" value="STG16524.1"/>
    <property type="molecule type" value="Genomic_DNA"/>
</dbReference>
<dbReference type="Proteomes" id="UP000254647">
    <property type="component" value="Unassembled WGS sequence"/>
</dbReference>